<keyword evidence="2" id="KW-1185">Reference proteome</keyword>
<sequence length="42" mass="5105">MFIYSGQRSNFEDIHKQLKRRCTEAIHEYVRDADFLYAAHML</sequence>
<dbReference type="EMBL" id="JABEZX010277459">
    <property type="protein sequence ID" value="MBA0575798.1"/>
    <property type="molecule type" value="Genomic_DNA"/>
</dbReference>
<name>A0A7J8NFM2_9ROSI</name>
<protein>
    <submittedName>
        <fullName evidence="1">Uncharacterized protein</fullName>
    </submittedName>
</protein>
<organism evidence="1 2">
    <name type="scientific">Gossypium lobatum</name>
    <dbReference type="NCBI Taxonomy" id="34289"/>
    <lineage>
        <taxon>Eukaryota</taxon>
        <taxon>Viridiplantae</taxon>
        <taxon>Streptophyta</taxon>
        <taxon>Embryophyta</taxon>
        <taxon>Tracheophyta</taxon>
        <taxon>Spermatophyta</taxon>
        <taxon>Magnoliopsida</taxon>
        <taxon>eudicotyledons</taxon>
        <taxon>Gunneridae</taxon>
        <taxon>Pentapetalae</taxon>
        <taxon>rosids</taxon>
        <taxon>malvids</taxon>
        <taxon>Malvales</taxon>
        <taxon>Malvaceae</taxon>
        <taxon>Malvoideae</taxon>
        <taxon>Gossypium</taxon>
    </lineage>
</organism>
<reference evidence="1 2" key="1">
    <citation type="journal article" date="2019" name="Genome Biol. Evol.">
        <title>Insights into the evolution of the New World diploid cottons (Gossypium, subgenus Houzingenia) based on genome sequencing.</title>
        <authorList>
            <person name="Grover C.E."/>
            <person name="Arick M.A. 2nd"/>
            <person name="Thrash A."/>
            <person name="Conover J.L."/>
            <person name="Sanders W.S."/>
            <person name="Peterson D.G."/>
            <person name="Frelichowski J.E."/>
            <person name="Scheffler J.A."/>
            <person name="Scheffler B.E."/>
            <person name="Wendel J.F."/>
        </authorList>
    </citation>
    <scope>NUCLEOTIDE SEQUENCE [LARGE SCALE GENOMIC DNA]</scope>
    <source>
        <strain evidence="1">157</strain>
        <tissue evidence="1">Leaf</tissue>
    </source>
</reference>
<evidence type="ECO:0000313" key="2">
    <source>
        <dbReference type="Proteomes" id="UP000593572"/>
    </source>
</evidence>
<proteinExistence type="predicted"/>
<gene>
    <name evidence="1" type="ORF">Golob_024914</name>
</gene>
<comment type="caution">
    <text evidence="1">The sequence shown here is derived from an EMBL/GenBank/DDBJ whole genome shotgun (WGS) entry which is preliminary data.</text>
</comment>
<accession>A0A7J8NFM2</accession>
<dbReference type="Proteomes" id="UP000593572">
    <property type="component" value="Unassembled WGS sequence"/>
</dbReference>
<evidence type="ECO:0000313" key="1">
    <source>
        <dbReference type="EMBL" id="MBA0575798.1"/>
    </source>
</evidence>
<dbReference type="AlphaFoldDB" id="A0A7J8NFM2"/>